<dbReference type="Gene3D" id="3.50.50.60">
    <property type="entry name" value="FAD/NAD(P)-binding domain"/>
    <property type="match status" value="1"/>
</dbReference>
<reference evidence="5" key="1">
    <citation type="submission" date="2018-11" db="EMBL/GenBank/DDBJ databases">
        <authorList>
            <consortium name="Genoscope - CEA"/>
            <person name="William W."/>
        </authorList>
    </citation>
    <scope>NUCLEOTIDE SEQUENCE</scope>
</reference>
<dbReference type="AlphaFoldDB" id="A0A3P5YDA1"/>
<evidence type="ECO:0000313" key="5">
    <source>
        <dbReference type="EMBL" id="VDC65662.1"/>
    </source>
</evidence>
<gene>
    <name evidence="5" type="ORF">BRAA06T24202Z</name>
    <name evidence="4" type="ORF">BRAPAZ1V2_A06P10690.2</name>
</gene>
<keyword evidence="2" id="KW-0285">Flavoprotein</keyword>
<dbReference type="InterPro" id="IPR051871">
    <property type="entry name" value="GMC_Oxidoreductase-Related"/>
</dbReference>
<evidence type="ECO:0000256" key="1">
    <source>
        <dbReference type="ARBA" id="ARBA00001974"/>
    </source>
</evidence>
<dbReference type="InterPro" id="IPR036188">
    <property type="entry name" value="FAD/NAD-bd_sf"/>
</dbReference>
<dbReference type="Gramene" id="A06p10690.2_BraZ1">
    <property type="protein sequence ID" value="A06p10690.2_BraZ1.CDS"/>
    <property type="gene ID" value="A06g10690.2_BraZ1"/>
</dbReference>
<name>A0A3P5YDA1_BRACM</name>
<organism evidence="5">
    <name type="scientific">Brassica campestris</name>
    <name type="common">Field mustard</name>
    <dbReference type="NCBI Taxonomy" id="3711"/>
    <lineage>
        <taxon>Eukaryota</taxon>
        <taxon>Viridiplantae</taxon>
        <taxon>Streptophyta</taxon>
        <taxon>Embryophyta</taxon>
        <taxon>Tracheophyta</taxon>
        <taxon>Spermatophyta</taxon>
        <taxon>Magnoliopsida</taxon>
        <taxon>eudicotyledons</taxon>
        <taxon>Gunneridae</taxon>
        <taxon>Pentapetalae</taxon>
        <taxon>rosids</taxon>
        <taxon>malvids</taxon>
        <taxon>Brassicales</taxon>
        <taxon>Brassicaceae</taxon>
        <taxon>Brassiceae</taxon>
        <taxon>Brassica</taxon>
    </lineage>
</organism>
<dbReference type="PANTHER" id="PTHR45968:SF19">
    <property type="entry name" value="GLUCOSE-METHANOL-CHOLINE (GMC) OXIDOREDUCTASE FAMILY PROTEIN"/>
    <property type="match status" value="1"/>
</dbReference>
<evidence type="ECO:0000313" key="4">
    <source>
        <dbReference type="EMBL" id="CAG7868829.1"/>
    </source>
</evidence>
<dbReference type="EMBL" id="LS974622">
    <property type="protein sequence ID" value="CAG7868829.1"/>
    <property type="molecule type" value="Genomic_DNA"/>
</dbReference>
<dbReference type="EMBL" id="LR031569">
    <property type="protein sequence ID" value="VDC65662.1"/>
    <property type="molecule type" value="Genomic_DNA"/>
</dbReference>
<keyword evidence="3" id="KW-0274">FAD</keyword>
<dbReference type="Proteomes" id="UP000694005">
    <property type="component" value="Chromosome A06"/>
</dbReference>
<accession>A0A3P5YDA1</accession>
<evidence type="ECO:0000256" key="3">
    <source>
        <dbReference type="ARBA" id="ARBA00022827"/>
    </source>
</evidence>
<dbReference type="PANTHER" id="PTHR45968">
    <property type="entry name" value="OSJNBA0019K04.7 PROTEIN"/>
    <property type="match status" value="1"/>
</dbReference>
<sequence>MVQHVAISETLTLFQWLETREKLMAADEKLLCYGGCVVGSVLDEDYKVNGVKRLRAVDSSTFKESQGTKPTSLGKYQGIFLVPKKAHNH</sequence>
<proteinExistence type="predicted"/>
<evidence type="ECO:0000256" key="2">
    <source>
        <dbReference type="ARBA" id="ARBA00022630"/>
    </source>
</evidence>
<comment type="cofactor">
    <cofactor evidence="1">
        <name>FAD</name>
        <dbReference type="ChEBI" id="CHEBI:57692"/>
    </cofactor>
</comment>
<protein>
    <submittedName>
        <fullName evidence="4">Uncharacterized protein</fullName>
    </submittedName>
</protein>